<organism evidence="2 3">
    <name type="scientific">Pendulispora albinea</name>
    <dbReference type="NCBI Taxonomy" id="2741071"/>
    <lineage>
        <taxon>Bacteria</taxon>
        <taxon>Pseudomonadati</taxon>
        <taxon>Myxococcota</taxon>
        <taxon>Myxococcia</taxon>
        <taxon>Myxococcales</taxon>
        <taxon>Sorangiineae</taxon>
        <taxon>Pendulisporaceae</taxon>
        <taxon>Pendulispora</taxon>
    </lineage>
</organism>
<feature type="transmembrane region" description="Helical" evidence="1">
    <location>
        <begin position="42"/>
        <end position="62"/>
    </location>
</feature>
<keyword evidence="1" id="KW-0812">Transmembrane</keyword>
<name>A0ABZ2LXS7_9BACT</name>
<dbReference type="EMBL" id="CP089984">
    <property type="protein sequence ID" value="WXB13842.1"/>
    <property type="molecule type" value="Genomic_DNA"/>
</dbReference>
<reference evidence="2 3" key="1">
    <citation type="submission" date="2021-12" db="EMBL/GenBank/DDBJ databases">
        <title>Discovery of the Pendulisporaceae a myxobacterial family with distinct sporulation behavior and unique specialized metabolism.</title>
        <authorList>
            <person name="Garcia R."/>
            <person name="Popoff A."/>
            <person name="Bader C.D."/>
            <person name="Loehr J."/>
            <person name="Walesch S."/>
            <person name="Walt C."/>
            <person name="Boldt J."/>
            <person name="Bunk B."/>
            <person name="Haeckl F.J.F.P.J."/>
            <person name="Gunesch A.P."/>
            <person name="Birkelbach J."/>
            <person name="Nuebel U."/>
            <person name="Pietschmann T."/>
            <person name="Bach T."/>
            <person name="Mueller R."/>
        </authorList>
    </citation>
    <scope>NUCLEOTIDE SEQUENCE [LARGE SCALE GENOMIC DNA]</scope>
    <source>
        <strain evidence="2 3">MSr11954</strain>
    </source>
</reference>
<evidence type="ECO:0000256" key="1">
    <source>
        <dbReference type="SAM" id="Phobius"/>
    </source>
</evidence>
<proteinExistence type="predicted"/>
<gene>
    <name evidence="2" type="ORF">LZC94_39160</name>
</gene>
<protein>
    <recommendedName>
        <fullName evidence="4">Lipoprotein</fullName>
    </recommendedName>
</protein>
<dbReference type="RefSeq" id="WP_394823458.1">
    <property type="nucleotide sequence ID" value="NZ_CP089984.1"/>
</dbReference>
<evidence type="ECO:0008006" key="4">
    <source>
        <dbReference type="Google" id="ProtNLM"/>
    </source>
</evidence>
<accession>A0ABZ2LXS7</accession>
<keyword evidence="3" id="KW-1185">Reference proteome</keyword>
<dbReference type="Proteomes" id="UP001370348">
    <property type="component" value="Chromosome"/>
</dbReference>
<keyword evidence="1" id="KW-0472">Membrane</keyword>
<sequence length="204" mass="23348">MWRRLAVWRRLAAWWRVAAWRRVAAWWQVAAWWRVAAWRRIAVWRAAGVRVAGFAFLVILAMNATLATGCSRSPPDATPDGVVRLWLERMETSTRDPRAAREAYALLGPATRKNLEVRAERASRIQGRRFEPYEMLAEGRFGLRFRAKTMSVVGPVGEEARVDVVGTDPAVERATVRCAREQGVWRIEPELPEVTEVPRWRDGG</sequence>
<keyword evidence="1" id="KW-1133">Transmembrane helix</keyword>
<evidence type="ECO:0000313" key="2">
    <source>
        <dbReference type="EMBL" id="WXB13842.1"/>
    </source>
</evidence>
<evidence type="ECO:0000313" key="3">
    <source>
        <dbReference type="Proteomes" id="UP001370348"/>
    </source>
</evidence>